<dbReference type="PANTHER" id="PTHR11078">
    <property type="entry name" value="N UTILIZATION SUBSTANCE PROTEIN B-RELATED"/>
    <property type="match status" value="1"/>
</dbReference>
<dbReference type="NCBIfam" id="TIGR01951">
    <property type="entry name" value="nusB"/>
    <property type="match status" value="1"/>
</dbReference>
<dbReference type="EMBL" id="FCOI02000001">
    <property type="protein sequence ID" value="SAK41080.1"/>
    <property type="molecule type" value="Genomic_DNA"/>
</dbReference>
<dbReference type="Pfam" id="PF01029">
    <property type="entry name" value="NusB"/>
    <property type="match status" value="1"/>
</dbReference>
<name>A0A157Z6B7_9BURK</name>
<evidence type="ECO:0000313" key="9">
    <source>
        <dbReference type="Proteomes" id="UP000054624"/>
    </source>
</evidence>
<evidence type="ECO:0000256" key="2">
    <source>
        <dbReference type="ARBA" id="ARBA00022814"/>
    </source>
</evidence>
<proteinExistence type="inferred from homology"/>
<evidence type="ECO:0000256" key="5">
    <source>
        <dbReference type="ARBA" id="ARBA00023163"/>
    </source>
</evidence>
<dbReference type="AlphaFoldDB" id="A0A157Z6B7"/>
<dbReference type="InterPro" id="IPR011605">
    <property type="entry name" value="NusB_fam"/>
</dbReference>
<evidence type="ECO:0000259" key="7">
    <source>
        <dbReference type="Pfam" id="PF01029"/>
    </source>
</evidence>
<dbReference type="GO" id="GO:0005829">
    <property type="term" value="C:cytosol"/>
    <property type="evidence" value="ECO:0007669"/>
    <property type="project" value="TreeGrafter"/>
</dbReference>
<gene>
    <name evidence="6" type="primary">nusB</name>
    <name evidence="8" type="ORF">AWB76_00241</name>
</gene>
<organism evidence="8 9">
    <name type="scientific">Caballeronia temeraria</name>
    <dbReference type="NCBI Taxonomy" id="1777137"/>
    <lineage>
        <taxon>Bacteria</taxon>
        <taxon>Pseudomonadati</taxon>
        <taxon>Pseudomonadota</taxon>
        <taxon>Betaproteobacteria</taxon>
        <taxon>Burkholderiales</taxon>
        <taxon>Burkholderiaceae</taxon>
        <taxon>Caballeronia</taxon>
    </lineage>
</organism>
<dbReference type="Gene3D" id="1.10.940.10">
    <property type="entry name" value="NusB-like"/>
    <property type="match status" value="1"/>
</dbReference>
<evidence type="ECO:0000313" key="8">
    <source>
        <dbReference type="EMBL" id="SAK41080.1"/>
    </source>
</evidence>
<protein>
    <recommendedName>
        <fullName evidence="6">Transcription antitermination protein NusB</fullName>
    </recommendedName>
    <alternativeName>
        <fullName evidence="6">Antitermination factor NusB</fullName>
    </alternativeName>
</protein>
<evidence type="ECO:0000256" key="6">
    <source>
        <dbReference type="HAMAP-Rule" id="MF_00073"/>
    </source>
</evidence>
<sequence length="145" mass="15996">MKSARRRSRELATQGLYQWLLSGAPAGEIDAQLRNSQGFDKADKDHLDAILHGVIKESEALSTQLQPCLDRPIEQLSPVERAVLLVAAFEFKHHIDVPYRVVINEAVELTKTFGGSDGYKYVNGVLDKLAVVMRPAEAQARGRGA</sequence>
<dbReference type="Proteomes" id="UP000054624">
    <property type="component" value="Unassembled WGS sequence"/>
</dbReference>
<keyword evidence="3 6" id="KW-0694">RNA-binding</keyword>
<comment type="similarity">
    <text evidence="1 6">Belongs to the NusB family.</text>
</comment>
<dbReference type="InterPro" id="IPR006027">
    <property type="entry name" value="NusB_RsmB_TIM44"/>
</dbReference>
<keyword evidence="4 6" id="KW-0805">Transcription regulation</keyword>
<keyword evidence="5 6" id="KW-0804">Transcription</keyword>
<dbReference type="PANTHER" id="PTHR11078:SF3">
    <property type="entry name" value="ANTITERMINATION NUSB DOMAIN-CONTAINING PROTEIN"/>
    <property type="match status" value="1"/>
</dbReference>
<evidence type="ECO:0000256" key="3">
    <source>
        <dbReference type="ARBA" id="ARBA00022884"/>
    </source>
</evidence>
<dbReference type="GO" id="GO:0003723">
    <property type="term" value="F:RNA binding"/>
    <property type="evidence" value="ECO:0007669"/>
    <property type="project" value="UniProtKB-UniRule"/>
</dbReference>
<dbReference type="InterPro" id="IPR035926">
    <property type="entry name" value="NusB-like_sf"/>
</dbReference>
<dbReference type="GO" id="GO:0031564">
    <property type="term" value="P:transcription antitermination"/>
    <property type="evidence" value="ECO:0007669"/>
    <property type="project" value="UniProtKB-KW"/>
</dbReference>
<dbReference type="OrthoDB" id="9789556at2"/>
<evidence type="ECO:0000256" key="1">
    <source>
        <dbReference type="ARBA" id="ARBA00005952"/>
    </source>
</evidence>
<dbReference type="STRING" id="1777137.AWB76_00241"/>
<dbReference type="SUPFAM" id="SSF48013">
    <property type="entry name" value="NusB-like"/>
    <property type="match status" value="1"/>
</dbReference>
<keyword evidence="2 6" id="KW-0889">Transcription antitermination</keyword>
<dbReference type="GO" id="GO:0006353">
    <property type="term" value="P:DNA-templated transcription termination"/>
    <property type="evidence" value="ECO:0007669"/>
    <property type="project" value="UniProtKB-UniRule"/>
</dbReference>
<accession>A0A157Z6B7</accession>
<dbReference type="RefSeq" id="WP_061158290.1">
    <property type="nucleotide sequence ID" value="NZ_FCOI02000001.1"/>
</dbReference>
<keyword evidence="9" id="KW-1185">Reference proteome</keyword>
<reference evidence="9" key="1">
    <citation type="submission" date="2016-01" db="EMBL/GenBank/DDBJ databases">
        <authorList>
            <person name="Peeters Charlotte."/>
        </authorList>
    </citation>
    <scope>NUCLEOTIDE SEQUENCE [LARGE SCALE GENOMIC DNA]</scope>
</reference>
<feature type="domain" description="NusB/RsmB/TIM44" evidence="7">
    <location>
        <begin position="7"/>
        <end position="130"/>
    </location>
</feature>
<comment type="function">
    <text evidence="6">Involved in transcription antitermination. Required for transcription of ribosomal RNA (rRNA) genes. Binds specifically to the boxA antiterminator sequence of the ribosomal RNA (rrn) operons.</text>
</comment>
<dbReference type="HAMAP" id="MF_00073">
    <property type="entry name" value="NusB"/>
    <property type="match status" value="1"/>
</dbReference>
<evidence type="ECO:0000256" key="4">
    <source>
        <dbReference type="ARBA" id="ARBA00023015"/>
    </source>
</evidence>